<proteinExistence type="predicted"/>
<dbReference type="AlphaFoldDB" id="M9LKF1"/>
<accession>M9LKF1</accession>
<evidence type="ECO:0000256" key="1">
    <source>
        <dbReference type="ARBA" id="ARBA00022723"/>
    </source>
</evidence>
<evidence type="ECO:0000259" key="8">
    <source>
        <dbReference type="PROSITE" id="PS50157"/>
    </source>
</evidence>
<evidence type="ECO:0000256" key="3">
    <source>
        <dbReference type="ARBA" id="ARBA00023015"/>
    </source>
</evidence>
<keyword evidence="1" id="KW-0479">Metal-binding</keyword>
<keyword evidence="5" id="KW-0539">Nucleus</keyword>
<protein>
    <recommendedName>
        <fullName evidence="8">C2H2-type domain-containing protein</fullName>
    </recommendedName>
</protein>
<dbReference type="SMART" id="SM00355">
    <property type="entry name" value="ZnF_C2H2"/>
    <property type="match status" value="2"/>
</dbReference>
<keyword evidence="3" id="KW-0805">Transcription regulation</keyword>
<feature type="region of interest" description="Disordered" evidence="7">
    <location>
        <begin position="191"/>
        <end position="244"/>
    </location>
</feature>
<feature type="compositionally biased region" description="Polar residues" evidence="7">
    <location>
        <begin position="598"/>
        <end position="614"/>
    </location>
</feature>
<dbReference type="SUPFAM" id="SSF57667">
    <property type="entry name" value="beta-beta-alpha zinc fingers"/>
    <property type="match status" value="1"/>
</dbReference>
<dbReference type="PROSITE" id="PS00028">
    <property type="entry name" value="ZINC_FINGER_C2H2_1"/>
    <property type="match status" value="1"/>
</dbReference>
<keyword evidence="6" id="KW-0863">Zinc-finger</keyword>
<dbReference type="InterPro" id="IPR036236">
    <property type="entry name" value="Znf_C2H2_sf"/>
</dbReference>
<feature type="region of interest" description="Disordered" evidence="7">
    <location>
        <begin position="573"/>
        <end position="625"/>
    </location>
</feature>
<keyword evidence="4" id="KW-0804">Transcription</keyword>
<feature type="region of interest" description="Disordered" evidence="7">
    <location>
        <begin position="487"/>
        <end position="527"/>
    </location>
</feature>
<feature type="domain" description="C2H2-type" evidence="8">
    <location>
        <begin position="170"/>
        <end position="197"/>
    </location>
</feature>
<dbReference type="GO" id="GO:0008270">
    <property type="term" value="F:zinc ion binding"/>
    <property type="evidence" value="ECO:0007669"/>
    <property type="project" value="UniProtKB-KW"/>
</dbReference>
<dbReference type="PROSITE" id="PS50157">
    <property type="entry name" value="ZINC_FINGER_C2H2_2"/>
    <property type="match status" value="1"/>
</dbReference>
<dbReference type="EMBL" id="DF196771">
    <property type="protein sequence ID" value="GAC71916.1"/>
    <property type="molecule type" value="Genomic_DNA"/>
</dbReference>
<feature type="compositionally biased region" description="Basic and acidic residues" evidence="7">
    <location>
        <begin position="228"/>
        <end position="244"/>
    </location>
</feature>
<keyword evidence="2" id="KW-0862">Zinc</keyword>
<feature type="compositionally biased region" description="Basic and acidic residues" evidence="7">
    <location>
        <begin position="503"/>
        <end position="513"/>
    </location>
</feature>
<feature type="region of interest" description="Disordered" evidence="7">
    <location>
        <begin position="401"/>
        <end position="429"/>
    </location>
</feature>
<gene>
    <name evidence="9" type="ORF">PANT_5d00131</name>
</gene>
<sequence>MGAPAMSMLTARAMMQHHEAHHLVTLDSNHVACLPPHFASSAAASSSMIPDWPTSIAPPSCNPNVSFSLDVPPPASLPGAGIAGDMRVGYATRSATGALQRSMSGAEAPLVNSAMFGHSTLGGNGGAVRKKRRRYGPKPEPPYKCFCGKTFKRHEHMLRHRATHDESIKYECHICGKWFRRQDVMHRHTMTHTTRNRLHSKMRTTASAESSSSSSSSLTTLSAVEASKSAKEAGDSRAESREQDHLGCARMGAEHDVLEDPTLRVGLADYPVSPTSVSYNEDHHIAAAQLYNACNPTRYIYPSYSSEVQPGHAFALGPTVYDRAGNQLVMAPDHHRGASSVSPPPSFFASSAAYPTEAFDASNYPRLGLPSVYYGGYDVKAGPYAISNGMGLPTGYGLGPASSHVGVSESEWSEPSPSGPSTHSFASPAWSQRTELMKRDGPDSAMGTPSSLSRPLMVAAGARWREHPPHPPQGSPLLADGQHVYRSPAPEARRRPSTALGHGHADEGGESRVKTSLSDRPTGSLGIFAAPSFGEGVSEGERFGAMQFSSPQPPNGALAVAPLGMGMSDVARGQAGAQEGEHGGASMLCVPEPLDSGSPLTEATGQASPRSMSYSKRPRRAESEE</sequence>
<evidence type="ECO:0000256" key="4">
    <source>
        <dbReference type="ARBA" id="ARBA00023163"/>
    </source>
</evidence>
<evidence type="ECO:0000256" key="5">
    <source>
        <dbReference type="ARBA" id="ARBA00023242"/>
    </source>
</evidence>
<dbReference type="PANTHER" id="PTHR47660:SF2">
    <property type="entry name" value="TRANSCRIPTION FACTOR WITH C2H2 AND ZN(2)-CYS(6) DNA BINDING DOMAIN (EUROFUNG)"/>
    <property type="match status" value="1"/>
</dbReference>
<dbReference type="OrthoDB" id="8922241at2759"/>
<reference evidence="10" key="1">
    <citation type="journal article" date="2013" name="Genome Announc.">
        <title>Genome sequence of the basidiomycetous yeast Pseudozyma antarctica T-34, a producer of the glycolipid biosurfactants mannosylerythritol lipids.</title>
        <authorList>
            <person name="Morita T."/>
            <person name="Koike H."/>
            <person name="Koyama Y."/>
            <person name="Hagiwara H."/>
            <person name="Ito E."/>
            <person name="Fukuoka T."/>
            <person name="Imura T."/>
            <person name="Machida M."/>
            <person name="Kitamoto D."/>
        </authorList>
    </citation>
    <scope>NUCLEOTIDE SEQUENCE [LARGE SCALE GENOMIC DNA]</scope>
    <source>
        <strain evidence="10">T-34</strain>
    </source>
</reference>
<feature type="compositionally biased region" description="Low complexity" evidence="7">
    <location>
        <begin position="408"/>
        <end position="421"/>
    </location>
</feature>
<dbReference type="InterPro" id="IPR013087">
    <property type="entry name" value="Znf_C2H2_type"/>
</dbReference>
<evidence type="ECO:0000256" key="6">
    <source>
        <dbReference type="PROSITE-ProRule" id="PRU00042"/>
    </source>
</evidence>
<dbReference type="Proteomes" id="UP000011976">
    <property type="component" value="Unassembled WGS sequence"/>
</dbReference>
<evidence type="ECO:0000256" key="7">
    <source>
        <dbReference type="SAM" id="MobiDB-lite"/>
    </source>
</evidence>
<dbReference type="PANTHER" id="PTHR47660">
    <property type="entry name" value="TRANSCRIPTION FACTOR WITH C2H2 AND ZN(2)-CYS(6) DNA BINDING DOMAIN (EUROFUNG)-RELATED-RELATED"/>
    <property type="match status" value="1"/>
</dbReference>
<evidence type="ECO:0000256" key="2">
    <source>
        <dbReference type="ARBA" id="ARBA00022833"/>
    </source>
</evidence>
<evidence type="ECO:0000313" key="9">
    <source>
        <dbReference type="EMBL" id="GAC71916.1"/>
    </source>
</evidence>
<name>M9LKF1_PSEA3</name>
<dbReference type="Gene3D" id="3.30.160.60">
    <property type="entry name" value="Classic Zinc Finger"/>
    <property type="match status" value="1"/>
</dbReference>
<dbReference type="STRING" id="1151754.M9LKF1"/>
<feature type="compositionally biased region" description="Low complexity" evidence="7">
    <location>
        <begin position="204"/>
        <end position="227"/>
    </location>
</feature>
<organism evidence="9 10">
    <name type="scientific">Pseudozyma antarctica (strain T-34)</name>
    <name type="common">Yeast</name>
    <name type="synonym">Candida antarctica</name>
    <dbReference type="NCBI Taxonomy" id="1151754"/>
    <lineage>
        <taxon>Eukaryota</taxon>
        <taxon>Fungi</taxon>
        <taxon>Dikarya</taxon>
        <taxon>Basidiomycota</taxon>
        <taxon>Ustilaginomycotina</taxon>
        <taxon>Ustilaginomycetes</taxon>
        <taxon>Ustilaginales</taxon>
        <taxon>Ustilaginaceae</taxon>
        <taxon>Moesziomyces</taxon>
    </lineage>
</organism>
<evidence type="ECO:0000313" key="10">
    <source>
        <dbReference type="Proteomes" id="UP000011976"/>
    </source>
</evidence>
<feature type="compositionally biased region" description="Basic residues" evidence="7">
    <location>
        <begin position="191"/>
        <end position="202"/>
    </location>
</feature>